<protein>
    <submittedName>
        <fullName evidence="2">Gfo/Idh/MocA family oxidoreductase</fullName>
    </submittedName>
</protein>
<proteinExistence type="predicted"/>
<dbReference type="EMBL" id="CP147407">
    <property type="protein sequence ID" value="WXB95709.1"/>
    <property type="molecule type" value="Genomic_DNA"/>
</dbReference>
<dbReference type="RefSeq" id="WP_338777322.1">
    <property type="nucleotide sequence ID" value="NZ_CP147407.1"/>
</dbReference>
<accession>A0ABZ2NDA7</accession>
<sequence length="312" mass="35233">MLNIAMIGLDTSHAEIFTDLVMNPENPHFIERVLIKAAYPGGSGDLPLSINRVERYTSLLRDRYHIEMTETPEEAAGKCDAVWITSVDGRMHEELFRKICPYGIPVFIDKPFSVSSDSAKRIIDLAKKWNVPLMSSSSLRFGENLQTFLSAYKGRIDHAECIGPLTFEMTQPGYFWYGIHLAEMLFSILGKGCESVQAAVRDEMEMVMCEWSGGRTGTLFGMKTEQADFEAVITMKDSEKHLNLSRTQKPYYASLLDQVVNFSKTGRPVPENEETLEIIHFIEAVNLSRNRGGEKVVIQTKKERTGMGRCET</sequence>
<reference evidence="2 3" key="1">
    <citation type="submission" date="2024-02" db="EMBL/GenBank/DDBJ databases">
        <title>Seven novel Bacillus-like species.</title>
        <authorList>
            <person name="Liu G."/>
        </authorList>
    </citation>
    <scope>NUCLEOTIDE SEQUENCE [LARGE SCALE GENOMIC DNA]</scope>
    <source>
        <strain evidence="2 3">FJAT-52054</strain>
    </source>
</reference>
<name>A0ABZ2NDA7_9BACI</name>
<dbReference type="SUPFAM" id="SSF51735">
    <property type="entry name" value="NAD(P)-binding Rossmann-fold domains"/>
    <property type="match status" value="1"/>
</dbReference>
<dbReference type="Pfam" id="PF01408">
    <property type="entry name" value="GFO_IDH_MocA"/>
    <property type="match status" value="1"/>
</dbReference>
<dbReference type="Gene3D" id="3.40.50.720">
    <property type="entry name" value="NAD(P)-binding Rossmann-like Domain"/>
    <property type="match status" value="1"/>
</dbReference>
<feature type="domain" description="Gfo/Idh/MocA-like oxidoreductase N-terminal" evidence="1">
    <location>
        <begin position="61"/>
        <end position="134"/>
    </location>
</feature>
<evidence type="ECO:0000313" key="3">
    <source>
        <dbReference type="Proteomes" id="UP001377337"/>
    </source>
</evidence>
<keyword evidence="3" id="KW-1185">Reference proteome</keyword>
<evidence type="ECO:0000259" key="1">
    <source>
        <dbReference type="Pfam" id="PF01408"/>
    </source>
</evidence>
<dbReference type="InterPro" id="IPR036291">
    <property type="entry name" value="NAD(P)-bd_dom_sf"/>
</dbReference>
<dbReference type="Proteomes" id="UP001377337">
    <property type="component" value="Chromosome"/>
</dbReference>
<gene>
    <name evidence="2" type="ORF">WCV65_14205</name>
</gene>
<organism evidence="2 3">
    <name type="scientific">Metabacillus sediminis</name>
    <dbReference type="NCBI Taxonomy" id="3117746"/>
    <lineage>
        <taxon>Bacteria</taxon>
        <taxon>Bacillati</taxon>
        <taxon>Bacillota</taxon>
        <taxon>Bacilli</taxon>
        <taxon>Bacillales</taxon>
        <taxon>Bacillaceae</taxon>
        <taxon>Metabacillus</taxon>
    </lineage>
</organism>
<evidence type="ECO:0000313" key="2">
    <source>
        <dbReference type="EMBL" id="WXB95709.1"/>
    </source>
</evidence>
<dbReference type="InterPro" id="IPR000683">
    <property type="entry name" value="Gfo/Idh/MocA-like_OxRdtase_N"/>
</dbReference>